<evidence type="ECO:0000313" key="2">
    <source>
        <dbReference type="EMBL" id="KZR99855.1"/>
    </source>
</evidence>
<proteinExistence type="predicted"/>
<dbReference type="EMBL" id="LRGB01012457">
    <property type="protein sequence ID" value="KZR99855.1"/>
    <property type="molecule type" value="Genomic_DNA"/>
</dbReference>
<name>A0A164H8X0_9CRUS</name>
<feature type="non-terminal residue" evidence="2">
    <location>
        <position position="179"/>
    </location>
</feature>
<feature type="compositionally biased region" description="Polar residues" evidence="1">
    <location>
        <begin position="17"/>
        <end position="34"/>
    </location>
</feature>
<feature type="region of interest" description="Disordered" evidence="1">
    <location>
        <begin position="17"/>
        <end position="46"/>
    </location>
</feature>
<evidence type="ECO:0000256" key="1">
    <source>
        <dbReference type="SAM" id="MobiDB-lite"/>
    </source>
</evidence>
<dbReference type="STRING" id="35525.A0A164H8X0"/>
<sequence length="179" mass="19541">KVAPASQAVLVTPPIQLSGNAKKTSNNLSLNATKPNKPPDVPTAPATVQSNQLMTVVTLPSNVPPPAKKVPSGRTTEDPKLLSKTTPSLCVVVRPANAVPDAVNAKKREALDSFVKSRLVLDGRRFAEWIMQVGLLRSQQFGLCRTHCNGNPTPVPLQLRMYAEENKFPYRLEKLWIVN</sequence>
<reference evidence="2 3" key="1">
    <citation type="submission" date="2016-03" db="EMBL/GenBank/DDBJ databases">
        <title>EvidentialGene: Evidence-directed Construction of Genes on Genomes.</title>
        <authorList>
            <person name="Gilbert D.G."/>
            <person name="Choi J.-H."/>
            <person name="Mockaitis K."/>
            <person name="Colbourne J."/>
            <person name="Pfrender M."/>
        </authorList>
    </citation>
    <scope>NUCLEOTIDE SEQUENCE [LARGE SCALE GENOMIC DNA]</scope>
    <source>
        <strain evidence="2 3">Xinb3</strain>
        <tissue evidence="2">Complete organism</tissue>
    </source>
</reference>
<feature type="non-terminal residue" evidence="2">
    <location>
        <position position="1"/>
    </location>
</feature>
<gene>
    <name evidence="2" type="ORF">APZ42_004121</name>
</gene>
<dbReference type="Proteomes" id="UP000076858">
    <property type="component" value="Unassembled WGS sequence"/>
</dbReference>
<evidence type="ECO:0000313" key="3">
    <source>
        <dbReference type="Proteomes" id="UP000076858"/>
    </source>
</evidence>
<accession>A0A164H8X0</accession>
<feature type="region of interest" description="Disordered" evidence="1">
    <location>
        <begin position="59"/>
        <end position="81"/>
    </location>
</feature>
<comment type="caution">
    <text evidence="2">The sequence shown here is derived from an EMBL/GenBank/DDBJ whole genome shotgun (WGS) entry which is preliminary data.</text>
</comment>
<organism evidence="2 3">
    <name type="scientific">Daphnia magna</name>
    <dbReference type="NCBI Taxonomy" id="35525"/>
    <lineage>
        <taxon>Eukaryota</taxon>
        <taxon>Metazoa</taxon>
        <taxon>Ecdysozoa</taxon>
        <taxon>Arthropoda</taxon>
        <taxon>Crustacea</taxon>
        <taxon>Branchiopoda</taxon>
        <taxon>Diplostraca</taxon>
        <taxon>Cladocera</taxon>
        <taxon>Anomopoda</taxon>
        <taxon>Daphniidae</taxon>
        <taxon>Daphnia</taxon>
    </lineage>
</organism>
<dbReference type="OrthoDB" id="10032537at2759"/>
<dbReference type="AlphaFoldDB" id="A0A164H8X0"/>
<protein>
    <submittedName>
        <fullName evidence="2">Putative Zinc finger protein 280D</fullName>
    </submittedName>
</protein>
<keyword evidence="3" id="KW-1185">Reference proteome</keyword>